<dbReference type="Proteomes" id="UP000282731">
    <property type="component" value="Chromosome"/>
</dbReference>
<reference evidence="5 8" key="4">
    <citation type="submission" date="2017-03" db="EMBL/GenBank/DDBJ databases">
        <authorList>
            <person name="Afonso C.L."/>
            <person name="Miller P.J."/>
            <person name="Scott M.A."/>
            <person name="Spackman E."/>
            <person name="Goraichik I."/>
            <person name="Dimitrov K.M."/>
            <person name="Suarez D.L."/>
            <person name="Swayne D.E."/>
        </authorList>
    </citation>
    <scope>NUCLEOTIDE SEQUENCE [LARGE SCALE GENOMIC DNA]</scope>
    <source>
        <strain evidence="5">6</strain>
        <strain evidence="8">6(3)</strain>
    </source>
</reference>
<reference evidence="2" key="1">
    <citation type="submission" date="2016-09" db="EMBL/GenBank/DDBJ databases">
        <title>Complete Genome Sequence of Brevibacterium aurantiacum SMQ-1335.</title>
        <authorList>
            <person name="de Melo A.G."/>
            <person name="Labrie S.J."/>
            <person name="Dumaresq J."/>
            <person name="Roberts R.J."/>
            <person name="Tremblay D.M."/>
            <person name="Moineau S."/>
        </authorList>
    </citation>
    <scope>NUCLEOTIDE SEQUENCE</scope>
    <source>
        <strain evidence="2">SMQ-1335</strain>
    </source>
</reference>
<sequence>MNRDFIVTKEHRRFTEFAGAIRKDVTIGICHGEAGVGKTQSARRYAHWDTLEPFIQAWGPRSEADLKHYAAAHRSRTVFYTPEVLAKHRDLMRDIEFYRGKVGVLIYEHLCAIGKITTTDVPRTIDFTELIIIDEAERLTPTSLELLRDLHDRHHVALMFIGMPGIDQRFRHYPQLYSRLGFSHRYRALAREELLFVLTRHWKRLGRTLDPEDFTDAQAIAAIERITRGNFRLLERLFPQIGRVLKINQLDTITDDVIEAAASTLITS</sequence>
<dbReference type="InterPro" id="IPR027417">
    <property type="entry name" value="P-loop_NTPase"/>
</dbReference>
<organism evidence="2 6">
    <name type="scientific">Brevibacterium aurantiacum</name>
    <dbReference type="NCBI Taxonomy" id="273384"/>
    <lineage>
        <taxon>Bacteria</taxon>
        <taxon>Bacillati</taxon>
        <taxon>Actinomycetota</taxon>
        <taxon>Actinomycetes</taxon>
        <taxon>Micrococcales</taxon>
        <taxon>Brevibacteriaceae</taxon>
        <taxon>Brevibacterium</taxon>
    </lineage>
</organism>
<dbReference type="RefSeq" id="WP_069600031.1">
    <property type="nucleotide sequence ID" value="NZ_CP017150.1"/>
</dbReference>
<accession>A0A1D7W319</accession>
<dbReference type="GeneID" id="60906094"/>
<keyword evidence="2" id="KW-0067">ATP-binding</keyword>
<dbReference type="PANTHER" id="PTHR35894">
    <property type="entry name" value="GENERAL SECRETION PATHWAY PROTEIN A-RELATED"/>
    <property type="match status" value="1"/>
</dbReference>
<dbReference type="OrthoDB" id="9801665at2"/>
<dbReference type="PANTHER" id="PTHR35894:SF1">
    <property type="entry name" value="PHOSPHORIBULOKINASE _ URIDINE KINASE FAMILY"/>
    <property type="match status" value="1"/>
</dbReference>
<dbReference type="Pfam" id="PF13401">
    <property type="entry name" value="AAA_22"/>
    <property type="match status" value="1"/>
</dbReference>
<dbReference type="EMBL" id="CP017150">
    <property type="protein sequence ID" value="AOP53439.1"/>
    <property type="molecule type" value="Genomic_DNA"/>
</dbReference>
<dbReference type="GO" id="GO:0016887">
    <property type="term" value="F:ATP hydrolysis activity"/>
    <property type="evidence" value="ECO:0007669"/>
    <property type="project" value="InterPro"/>
</dbReference>
<dbReference type="EMBL" id="CP025334">
    <property type="protein sequence ID" value="AZT97138.1"/>
    <property type="molecule type" value="Genomic_DNA"/>
</dbReference>
<reference evidence="6" key="2">
    <citation type="submission" date="2016-09" db="EMBL/GenBank/DDBJ databases">
        <title>Complete Genome Sequence of Brevibacterium linens SMQ-1335.</title>
        <authorList>
            <person name="de Melo A.G."/>
            <person name="Labrie S.J."/>
            <person name="Dumaresq J."/>
            <person name="Roberts R.J."/>
            <person name="Tremblay D.M."/>
            <person name="Moineau S."/>
        </authorList>
    </citation>
    <scope>NUCLEOTIDE SEQUENCE [LARGE SCALE GENOMIC DNA]</scope>
    <source>
        <strain evidence="6">SMQ-1335</strain>
    </source>
</reference>
<evidence type="ECO:0000313" key="7">
    <source>
        <dbReference type="Proteomes" id="UP000217881"/>
    </source>
</evidence>
<evidence type="ECO:0000313" key="3">
    <source>
        <dbReference type="EMBL" id="AZT97138.1"/>
    </source>
</evidence>
<evidence type="ECO:0000313" key="4">
    <source>
        <dbReference type="EMBL" id="PCC53604.1"/>
    </source>
</evidence>
<dbReference type="InterPro" id="IPR049945">
    <property type="entry name" value="AAA_22"/>
</dbReference>
<dbReference type="EMBL" id="FXYZ01000010">
    <property type="protein sequence ID" value="SMX88693.1"/>
    <property type="molecule type" value="Genomic_DNA"/>
</dbReference>
<gene>
    <name evidence="5" type="ORF">BAURA63_02430</name>
    <name evidence="2" type="ORF">BLSMQ_1729</name>
    <name evidence="4" type="ORF">CIK59_09965</name>
    <name evidence="3" type="ORF">CXR27_09095</name>
</gene>
<accession>A0A2A3ZPX6</accession>
<proteinExistence type="predicted"/>
<evidence type="ECO:0000313" key="2">
    <source>
        <dbReference type="EMBL" id="AOP53439.1"/>
    </source>
</evidence>
<dbReference type="PATRIC" id="fig|1703.10.peg.1775"/>
<accession>A0A2H1JMP4</accession>
<name>A0A1D7W319_BREAU</name>
<evidence type="ECO:0000313" key="8">
    <source>
        <dbReference type="Proteomes" id="UP000234327"/>
    </source>
</evidence>
<dbReference type="EMBL" id="NRHA01000012">
    <property type="protein sequence ID" value="PCC53604.1"/>
    <property type="molecule type" value="Genomic_DNA"/>
</dbReference>
<dbReference type="Proteomes" id="UP000094793">
    <property type="component" value="Chromosome"/>
</dbReference>
<feature type="domain" description="ORC1/DEAH AAA+ ATPase" evidence="1">
    <location>
        <begin position="26"/>
        <end position="170"/>
    </location>
</feature>
<reference evidence="3 9" key="6">
    <citation type="submission" date="2019-01" db="EMBL/GenBank/DDBJ databases">
        <title>Comparative genomic analysis of Brevibacterium aurantiacum sheds light on its evolution and its adaptation to smear-ripened cheeses.</title>
        <authorList>
            <person name="Moineau S."/>
        </authorList>
    </citation>
    <scope>NUCLEOTIDE SEQUENCE [LARGE SCALE GENOMIC DNA]</scope>
    <source>
        <strain evidence="3 9">SMQ-1420</strain>
    </source>
</reference>
<dbReference type="InterPro" id="IPR052026">
    <property type="entry name" value="ExeA_AAA_ATPase_DNA-bind"/>
</dbReference>
<reference evidence="4 7" key="3">
    <citation type="journal article" date="2017" name="Elife">
        <title>Extensive horizontal gene transfer in cheese-associated bacteria.</title>
        <authorList>
            <person name="Bonham K.S."/>
            <person name="Wolfe B.E."/>
            <person name="Dutton R.J."/>
        </authorList>
    </citation>
    <scope>NUCLEOTIDE SEQUENCE [LARGE SCALE GENOMIC DNA]</scope>
    <source>
        <strain evidence="4 7">738_8</strain>
    </source>
</reference>
<evidence type="ECO:0000313" key="5">
    <source>
        <dbReference type="EMBL" id="SMX88693.1"/>
    </source>
</evidence>
<protein>
    <submittedName>
        <fullName evidence="2 3">ATP-binding protein</fullName>
    </submittedName>
</protein>
<dbReference type="AlphaFoldDB" id="A0A1D7W319"/>
<dbReference type="Proteomes" id="UP000234327">
    <property type="component" value="Unassembled WGS sequence"/>
</dbReference>
<dbReference type="KEGG" id="blin:BLSMQ_1729"/>
<dbReference type="SUPFAM" id="SSF52540">
    <property type="entry name" value="P-loop containing nucleoside triphosphate hydrolases"/>
    <property type="match status" value="1"/>
</dbReference>
<keyword evidence="2" id="KW-0547">Nucleotide-binding</keyword>
<evidence type="ECO:0000313" key="6">
    <source>
        <dbReference type="Proteomes" id="UP000094793"/>
    </source>
</evidence>
<reference evidence="3 9" key="5">
    <citation type="submission" date="2017-12" db="EMBL/GenBank/DDBJ databases">
        <authorList>
            <person name="Levesque S."/>
        </authorList>
    </citation>
    <scope>NUCLEOTIDE SEQUENCE [LARGE SCALE GENOMIC DNA]</scope>
    <source>
        <strain evidence="3 9">SMQ-1420</strain>
    </source>
</reference>
<evidence type="ECO:0000259" key="1">
    <source>
        <dbReference type="Pfam" id="PF13401"/>
    </source>
</evidence>
<dbReference type="GO" id="GO:0005524">
    <property type="term" value="F:ATP binding"/>
    <property type="evidence" value="ECO:0007669"/>
    <property type="project" value="UniProtKB-KW"/>
</dbReference>
<dbReference type="Proteomes" id="UP000217881">
    <property type="component" value="Unassembled WGS sequence"/>
</dbReference>
<evidence type="ECO:0000313" key="9">
    <source>
        <dbReference type="Proteomes" id="UP000282731"/>
    </source>
</evidence>